<feature type="domain" description="Gfo/Idh/MocA-like oxidoreductase N-terminal" evidence="3">
    <location>
        <begin position="2"/>
        <end position="122"/>
    </location>
</feature>
<dbReference type="SUPFAM" id="SSF55347">
    <property type="entry name" value="Glyceraldehyde-3-phosphate dehydrogenase-like, C-terminal domain"/>
    <property type="match status" value="1"/>
</dbReference>
<reference evidence="5 6" key="1">
    <citation type="submission" date="2021-03" db="EMBL/GenBank/DDBJ databases">
        <title>Succinivibrio sp. nov. isolated from feces of cow.</title>
        <authorList>
            <person name="Choi J.-Y."/>
        </authorList>
    </citation>
    <scope>NUCLEOTIDE SEQUENCE [LARGE SCALE GENOMIC DNA]</scope>
    <source>
        <strain evidence="5 6">AGMB01872</strain>
    </source>
</reference>
<name>A0ABS7DGB0_9GAMM</name>
<dbReference type="RefSeq" id="WP_219937563.1">
    <property type="nucleotide sequence ID" value="NZ_JAGFNY010000015.1"/>
</dbReference>
<dbReference type="PANTHER" id="PTHR22604">
    <property type="entry name" value="OXIDOREDUCTASES"/>
    <property type="match status" value="1"/>
</dbReference>
<proteinExistence type="inferred from homology"/>
<comment type="caution">
    <text evidence="5">The sequence shown here is derived from an EMBL/GenBank/DDBJ whole genome shotgun (WGS) entry which is preliminary data.</text>
</comment>
<dbReference type="EMBL" id="JAGFNY010000015">
    <property type="protein sequence ID" value="MBW7570340.1"/>
    <property type="molecule type" value="Genomic_DNA"/>
</dbReference>
<keyword evidence="2" id="KW-0560">Oxidoreductase</keyword>
<dbReference type="Gene3D" id="3.40.50.720">
    <property type="entry name" value="NAD(P)-binding Rossmann-like Domain"/>
    <property type="match status" value="1"/>
</dbReference>
<dbReference type="Pfam" id="PF22725">
    <property type="entry name" value="GFO_IDH_MocA_C3"/>
    <property type="match status" value="1"/>
</dbReference>
<keyword evidence="6" id="KW-1185">Reference proteome</keyword>
<evidence type="ECO:0000313" key="6">
    <source>
        <dbReference type="Proteomes" id="UP000731465"/>
    </source>
</evidence>
<sequence length="328" mass="36626">MINLAIIGAGSIAAVLAKTIVMMNSRGDSKVKLYAVGSRSKEKSEYFSKEYGAIKAYGSYDEVYNDPEVDLVYIATPHNFHYEQVKKALEHKKHVLCEKAFTINAKQAQELCDLAKENNVLLCEAIWTRYQPMRQIINDVVASGIIGVPMMVTANLSYSMAHKERLQKPELAGGALLDVGIYALNFANMVLGDPDYVEALCIKNSLGVDMSDSVTFTYEKTGQMAVLCASALAVSDRYGMIHGTNGFIQVENINNPQKLTVFDKEYKVVKEINCPEQLTGYEYELTECAECIEKGLIECPSMPHERTIYMMNLMDSIRAQLAVKYPFE</sequence>
<dbReference type="InterPro" id="IPR036291">
    <property type="entry name" value="NAD(P)-bd_dom_sf"/>
</dbReference>
<dbReference type="InterPro" id="IPR055170">
    <property type="entry name" value="GFO_IDH_MocA-like_dom"/>
</dbReference>
<feature type="domain" description="GFO/IDH/MocA-like oxidoreductase" evidence="4">
    <location>
        <begin position="137"/>
        <end position="248"/>
    </location>
</feature>
<evidence type="ECO:0000259" key="3">
    <source>
        <dbReference type="Pfam" id="PF01408"/>
    </source>
</evidence>
<gene>
    <name evidence="5" type="ORF">J5V48_05465</name>
</gene>
<dbReference type="InterPro" id="IPR050984">
    <property type="entry name" value="Gfo/Idh/MocA_domain"/>
</dbReference>
<organism evidence="5 6">
    <name type="scientific">Succinivibrio faecicola</name>
    <dbReference type="NCBI Taxonomy" id="2820300"/>
    <lineage>
        <taxon>Bacteria</taxon>
        <taxon>Pseudomonadati</taxon>
        <taxon>Pseudomonadota</taxon>
        <taxon>Gammaproteobacteria</taxon>
        <taxon>Aeromonadales</taxon>
        <taxon>Succinivibrionaceae</taxon>
        <taxon>Succinivibrio</taxon>
    </lineage>
</organism>
<protein>
    <submittedName>
        <fullName evidence="5">Gfo/Idh/MocA family oxidoreductase</fullName>
    </submittedName>
</protein>
<dbReference type="Gene3D" id="3.30.360.10">
    <property type="entry name" value="Dihydrodipicolinate Reductase, domain 2"/>
    <property type="match status" value="1"/>
</dbReference>
<evidence type="ECO:0000313" key="5">
    <source>
        <dbReference type="EMBL" id="MBW7570340.1"/>
    </source>
</evidence>
<dbReference type="Pfam" id="PF01408">
    <property type="entry name" value="GFO_IDH_MocA"/>
    <property type="match status" value="1"/>
</dbReference>
<dbReference type="Proteomes" id="UP000731465">
    <property type="component" value="Unassembled WGS sequence"/>
</dbReference>
<dbReference type="PANTHER" id="PTHR22604:SF105">
    <property type="entry name" value="TRANS-1,2-DIHYDROBENZENE-1,2-DIOL DEHYDROGENASE"/>
    <property type="match status" value="1"/>
</dbReference>
<evidence type="ECO:0000259" key="4">
    <source>
        <dbReference type="Pfam" id="PF22725"/>
    </source>
</evidence>
<accession>A0ABS7DGB0</accession>
<dbReference type="InterPro" id="IPR000683">
    <property type="entry name" value="Gfo/Idh/MocA-like_OxRdtase_N"/>
</dbReference>
<comment type="similarity">
    <text evidence="1">Belongs to the Gfo/Idh/MocA family.</text>
</comment>
<evidence type="ECO:0000256" key="2">
    <source>
        <dbReference type="ARBA" id="ARBA00023002"/>
    </source>
</evidence>
<evidence type="ECO:0000256" key="1">
    <source>
        <dbReference type="ARBA" id="ARBA00010928"/>
    </source>
</evidence>
<dbReference type="SUPFAM" id="SSF51735">
    <property type="entry name" value="NAD(P)-binding Rossmann-fold domains"/>
    <property type="match status" value="1"/>
</dbReference>